<sequence length="135" mass="15222">MNHPPSTRKARNCSNYAILIEVLTFLLFPTIGPTARHTVCFSEWPWVFTIRKKSKQTRGGIRLAFPRKEHPVSDFIAARKIGEKISFTRNDVFVIGTIHKILENSVIVEISEEDADLIGAASTLTVVAHKNYTVE</sequence>
<dbReference type="Proteomes" id="UP000659496">
    <property type="component" value="Unassembled WGS sequence"/>
</dbReference>
<evidence type="ECO:0000313" key="2">
    <source>
        <dbReference type="Proteomes" id="UP000659496"/>
    </source>
</evidence>
<dbReference type="InterPro" id="IPR018690">
    <property type="entry name" value="DUF2187"/>
</dbReference>
<dbReference type="EMBL" id="JACSQY010000007">
    <property type="protein sequence ID" value="MBD7908773.1"/>
    <property type="molecule type" value="Genomic_DNA"/>
</dbReference>
<organism evidence="1 2">
    <name type="scientific">Sporosarcina gallistercoris</name>
    <dbReference type="NCBI Taxonomy" id="2762245"/>
    <lineage>
        <taxon>Bacteria</taxon>
        <taxon>Bacillati</taxon>
        <taxon>Bacillota</taxon>
        <taxon>Bacilli</taxon>
        <taxon>Bacillales</taxon>
        <taxon>Caryophanaceae</taxon>
        <taxon>Sporosarcina</taxon>
    </lineage>
</organism>
<accession>A0ABR8PKR8</accession>
<keyword evidence="2" id="KW-1185">Reference proteome</keyword>
<name>A0ABR8PKR8_9BACL</name>
<dbReference type="Pfam" id="PF09953">
    <property type="entry name" value="DUF2187"/>
    <property type="match status" value="1"/>
</dbReference>
<comment type="caution">
    <text evidence="1">The sequence shown here is derived from an EMBL/GenBank/DDBJ whole genome shotgun (WGS) entry which is preliminary data.</text>
</comment>
<protein>
    <submittedName>
        <fullName evidence="1">DUF2187 family protein</fullName>
    </submittedName>
</protein>
<reference evidence="1 2" key="1">
    <citation type="submission" date="2020-08" db="EMBL/GenBank/DDBJ databases">
        <title>A Genomic Blueprint of the Chicken Gut Microbiome.</title>
        <authorList>
            <person name="Gilroy R."/>
            <person name="Ravi A."/>
            <person name="Getino M."/>
            <person name="Pursley I."/>
            <person name="Horton D.L."/>
            <person name="Alikhan N.-F."/>
            <person name="Baker D."/>
            <person name="Gharbi K."/>
            <person name="Hall N."/>
            <person name="Watson M."/>
            <person name="Adriaenssens E.M."/>
            <person name="Foster-Nyarko E."/>
            <person name="Jarju S."/>
            <person name="Secka A."/>
            <person name="Antonio M."/>
            <person name="Oren A."/>
            <person name="Chaudhuri R."/>
            <person name="La Ragione R.M."/>
            <person name="Hildebrand F."/>
            <person name="Pallen M.J."/>
        </authorList>
    </citation>
    <scope>NUCLEOTIDE SEQUENCE [LARGE SCALE GENOMIC DNA]</scope>
    <source>
        <strain evidence="1 2">Sa3CUA8</strain>
    </source>
</reference>
<proteinExistence type="predicted"/>
<evidence type="ECO:0000313" key="1">
    <source>
        <dbReference type="EMBL" id="MBD7908773.1"/>
    </source>
</evidence>
<gene>
    <name evidence="1" type="ORF">H9659_10565</name>
</gene>